<dbReference type="RefSeq" id="WP_212705154.1">
    <property type="nucleotide sequence ID" value="NZ_CP073581.1"/>
</dbReference>
<feature type="compositionally biased region" description="Polar residues" evidence="1">
    <location>
        <begin position="339"/>
        <end position="348"/>
    </location>
</feature>
<dbReference type="InterPro" id="IPR005094">
    <property type="entry name" value="Endonuclease_MobA/VirD2"/>
</dbReference>
<reference evidence="3" key="1">
    <citation type="submission" date="2021-04" db="EMBL/GenBank/DDBJ databases">
        <title>Complete genome sequence for Sulfitobacter sp. strain JK7-1.</title>
        <authorList>
            <person name="Park S.-J."/>
        </authorList>
    </citation>
    <scope>NUCLEOTIDE SEQUENCE</scope>
    <source>
        <strain evidence="3">JK7-1</strain>
    </source>
</reference>
<dbReference type="Pfam" id="PF03432">
    <property type="entry name" value="Relaxase"/>
    <property type="match status" value="1"/>
</dbReference>
<feature type="compositionally biased region" description="Basic and acidic residues" evidence="1">
    <location>
        <begin position="320"/>
        <end position="338"/>
    </location>
</feature>
<evidence type="ECO:0000256" key="1">
    <source>
        <dbReference type="SAM" id="MobiDB-lite"/>
    </source>
</evidence>
<evidence type="ECO:0000313" key="3">
    <source>
        <dbReference type="EMBL" id="QUJ76958.1"/>
    </source>
</evidence>
<dbReference type="Proteomes" id="UP000683291">
    <property type="component" value="Chromosome 1"/>
</dbReference>
<protein>
    <recommendedName>
        <fullName evidence="2">MobA/VirD2-like nuclease domain-containing protein</fullName>
    </recommendedName>
</protein>
<dbReference type="AlphaFoldDB" id="A0A975JEG7"/>
<proteinExistence type="predicted"/>
<sequence>MRPHLTWHGDPDKVNRYINKPDAEPIGGTIPNFGNRDLFQRFRGMILGDPRPEPILHMTLSLPKGAKATKMVWVKLIAAALKVLGLDPEMTPWFSKRHQDTDCDHVHTAITLRDFAGRPLSVSGSAAKAEKTHRHLCAMLGLPTPVYFDPEGAARLNPVTPKRRLAEAHLKALHTDLREVFSKRQPETLSDLNAGLFKCAAGYQVKMTSNVHGVSAFQFDNGEASVFGGELGKAWEPRHLNNLLRLTGKLRRVRDALDLNQLVQIFNTPYMETIVANIINRPEPDRTTVRLADHPQPDRNDGQPCPRPARPAGLTGSAGRSERVPWRDASKAVAESDRSTGPVSSRTHTLGGADEQGGRTKQESFSNHSGKPTAAGVQNGPVAEDLEDPSRITFGSLLAKVCAIAAKRLPGWRLSPVKGHTQIAVKFSDQSGVVVSPHNVQIVRDGAEAFAFREDFEPSIKPHELDEAKVVDRDNDFDF</sequence>
<accession>A0A975JEG7</accession>
<feature type="region of interest" description="Disordered" evidence="1">
    <location>
        <begin position="288"/>
        <end position="384"/>
    </location>
</feature>
<organism evidence="3 4">
    <name type="scientific">Sulfitobacter albidus</name>
    <dbReference type="NCBI Taxonomy" id="2829501"/>
    <lineage>
        <taxon>Bacteria</taxon>
        <taxon>Pseudomonadati</taxon>
        <taxon>Pseudomonadota</taxon>
        <taxon>Alphaproteobacteria</taxon>
        <taxon>Rhodobacterales</taxon>
        <taxon>Roseobacteraceae</taxon>
        <taxon>Sulfitobacter</taxon>
    </lineage>
</organism>
<evidence type="ECO:0000259" key="2">
    <source>
        <dbReference type="Pfam" id="PF03432"/>
    </source>
</evidence>
<feature type="compositionally biased region" description="Basic and acidic residues" evidence="1">
    <location>
        <begin position="288"/>
        <end position="301"/>
    </location>
</feature>
<keyword evidence="4" id="KW-1185">Reference proteome</keyword>
<evidence type="ECO:0000313" key="4">
    <source>
        <dbReference type="Proteomes" id="UP000683291"/>
    </source>
</evidence>
<feature type="domain" description="MobA/VirD2-like nuclease" evidence="2">
    <location>
        <begin position="53"/>
        <end position="142"/>
    </location>
</feature>
<dbReference type="EMBL" id="CP073581">
    <property type="protein sequence ID" value="QUJ76958.1"/>
    <property type="molecule type" value="Genomic_DNA"/>
</dbReference>
<name>A0A975JEG7_9RHOB</name>
<dbReference type="KEGG" id="sual:KDD17_02595"/>
<gene>
    <name evidence="3" type="ORF">KDD17_02595</name>
</gene>